<keyword evidence="1" id="KW-0812">Transmembrane</keyword>
<gene>
    <name evidence="2" type="ORF">EDP2_2621</name>
</gene>
<reference evidence="2 3" key="1">
    <citation type="journal article" date="2014" name="Genome Announc.">
        <title>Draft Genome Sequence of Enterobacter cloacae Strain S611.</title>
        <authorList>
            <person name="Wang D."/>
            <person name="Han C.S."/>
            <person name="Dichosa A.E."/>
            <person name="Gleasner C.D."/>
            <person name="Johnson S.L."/>
            <person name="Daligault H.E."/>
            <person name="Davenport K.W."/>
            <person name="Li P.E."/>
            <person name="Pierson E.A."/>
            <person name="Pierson L.S.III."/>
        </authorList>
    </citation>
    <scope>NUCLEOTIDE SEQUENCE [LARGE SCALE GENOMIC DNA]</scope>
    <source>
        <strain evidence="2 3">S611</strain>
    </source>
</reference>
<evidence type="ECO:0008006" key="4">
    <source>
        <dbReference type="Google" id="ProtNLM"/>
    </source>
</evidence>
<proteinExistence type="predicted"/>
<dbReference type="EMBL" id="AXOM01000047">
    <property type="protein sequence ID" value="ESS57588.1"/>
    <property type="molecule type" value="Genomic_DNA"/>
</dbReference>
<evidence type="ECO:0000313" key="2">
    <source>
        <dbReference type="EMBL" id="ESS57588.1"/>
    </source>
</evidence>
<organism evidence="2 3">
    <name type="scientific">Enterobacter cloacae S611</name>
    <dbReference type="NCBI Taxonomy" id="1399146"/>
    <lineage>
        <taxon>Bacteria</taxon>
        <taxon>Pseudomonadati</taxon>
        <taxon>Pseudomonadota</taxon>
        <taxon>Gammaproteobacteria</taxon>
        <taxon>Enterobacterales</taxon>
        <taxon>Enterobacteriaceae</taxon>
        <taxon>Enterobacter</taxon>
        <taxon>Enterobacter cloacae complex</taxon>
    </lineage>
</organism>
<sequence>MDWQYRSKLIFFFGYFEILILAFPLQMVVLFWCLGKTGSIKMETREGFERALTCGEVVLARSIYGNSIFYNDVKVHCDSYFPFGLQDPAYAMAPNGELWFRKEGYLSDFSQGNDESQHTFIHEMAHVWQHQKGMWVRLSGLFSGVADYTYRLDGKRLLHHYTMEQQASIIADYWLLRKLGYSRWIKNVRLINFRGVTNKTVLPEYEYVLSHFLNQR</sequence>
<protein>
    <recommendedName>
        <fullName evidence="4">Type IV secretion protein Rhs</fullName>
    </recommendedName>
</protein>
<name>A0ABP2ZMD7_ENTCL</name>
<comment type="caution">
    <text evidence="2">The sequence shown here is derived from an EMBL/GenBank/DDBJ whole genome shotgun (WGS) entry which is preliminary data.</text>
</comment>
<feature type="transmembrane region" description="Helical" evidence="1">
    <location>
        <begin position="12"/>
        <end position="35"/>
    </location>
</feature>
<keyword evidence="3" id="KW-1185">Reference proteome</keyword>
<evidence type="ECO:0000313" key="3">
    <source>
        <dbReference type="Proteomes" id="UP000017834"/>
    </source>
</evidence>
<dbReference type="Proteomes" id="UP000017834">
    <property type="component" value="Unassembled WGS sequence"/>
</dbReference>
<evidence type="ECO:0000256" key="1">
    <source>
        <dbReference type="SAM" id="Phobius"/>
    </source>
</evidence>
<keyword evidence="1" id="KW-0472">Membrane</keyword>
<accession>A0ABP2ZMD7</accession>
<keyword evidence="1" id="KW-1133">Transmembrane helix</keyword>